<sequence length="1094" mass="123672">MIQQEDSIPSSPILSSSTSKYIHKVRSSRKSRLKTNSKKPKSTNEAGPEICFQLYGSSDDETLEEETLLNATFLVSSHVRDFVPYQMESMLMKADRLAITNLRNNLPKQDGGFLTCERWSEQQNHEDPKLAFITDSELLDCCREADKSTTSTPHKQLRLVNSILEDFALSPYTTKSIESRVRYWEYSPQFMLKNKPEKTYSRKHCRNINKRLQFNVPSCSDDEDNESRSSSFISVQENSQVDDVHNTTVIPDQSEKLSENLLNLSTYFTQEPLMTDESAMRSSSPFTIETTVNIHNLLQEICHLRSQNWNRDVNRDTFGSEDDFEGFPSNVLDECTVEEISLAEDCCLDETLLSPDKLRIPTDEIEIGHCHEVHNSSDETSQHRKSDFKYDWNDDCAEVFALIKTQEVLQQQKIFPCGLATANNILIKNECLANSQNINGIEFKTASSKPIHVSKEAEMRALEIVKNLPAITMNEKYQMVDGFSDKPSTSKAALTAIKEKEKNCKVFPSLLHGSIRFQTGNGKKIDISKKALKNVENILKEFSFLEKPYTDSDLNSIKDITNNKNHSLPKKNITENQYWENEKELANIVFSEWPLEEQLQGKSLVPPKSSNNCSNVTDCLDGFQTAGGRKLKVSAQGEKAVAHLLQEFQADCNNKKWDEDLVEIKSKIQRKCSEQNAVVFPQEGNRPTLSNEAIDFHTAAGNKLAISAKGQKAVDHLLKEFQSDFGINKLEEDLLAIKIMVQKKHSNQKRSNDLTDGGNSSTFRNDAIDFQTAGGKKLAISSKGQQAVAHLLQEFQSDCNMNKWDEDLVEIKSKIHKKQFKQKTNKDLDHDERKTEWNVIDMESKIQIKHNEQSVQDTVINSANSFLGKSKELSLPAVTLKRSMEAKSTPLPPSKRILTDVKQSFSELSMRSPLNTSAAKSVISRKNLLSLSKKRKQKGRLSTNDAVDNNGQDDDEFVEIIVGQTETPIKIKSNTAAIKTPGTPNVNDFFHNAPIQSSTPRTREKPVREEDFKPIAWNVNNITSTDKPINISENSSCNITINSSNPTVEERIGRLNMYGNPPAISPIATESLKNCRPSGLRRTRRSMPKKYENI</sequence>
<dbReference type="EnsemblMetazoa" id="SCAU011462-RA">
    <property type="protein sequence ID" value="SCAU011462-PA"/>
    <property type="gene ID" value="SCAU011462"/>
</dbReference>
<proteinExistence type="predicted"/>
<evidence type="ECO:0000313" key="3">
    <source>
        <dbReference type="Proteomes" id="UP000095300"/>
    </source>
</evidence>
<keyword evidence="3" id="KW-1185">Reference proteome</keyword>
<name>A0A1I8PVC9_STOCA</name>
<dbReference type="Proteomes" id="UP000095300">
    <property type="component" value="Unassembled WGS sequence"/>
</dbReference>
<gene>
    <name evidence="2" type="primary">106085185</name>
</gene>
<evidence type="ECO:0000313" key="2">
    <source>
        <dbReference type="EnsemblMetazoa" id="SCAU011462-PA"/>
    </source>
</evidence>
<dbReference type="AlphaFoldDB" id="A0A1I8PVC9"/>
<organism evidence="2 3">
    <name type="scientific">Stomoxys calcitrans</name>
    <name type="common">Stable fly</name>
    <name type="synonym">Conops calcitrans</name>
    <dbReference type="NCBI Taxonomy" id="35570"/>
    <lineage>
        <taxon>Eukaryota</taxon>
        <taxon>Metazoa</taxon>
        <taxon>Ecdysozoa</taxon>
        <taxon>Arthropoda</taxon>
        <taxon>Hexapoda</taxon>
        <taxon>Insecta</taxon>
        <taxon>Pterygota</taxon>
        <taxon>Neoptera</taxon>
        <taxon>Endopterygota</taxon>
        <taxon>Diptera</taxon>
        <taxon>Brachycera</taxon>
        <taxon>Muscomorpha</taxon>
        <taxon>Muscoidea</taxon>
        <taxon>Muscidae</taxon>
        <taxon>Stomoxys</taxon>
    </lineage>
</organism>
<dbReference type="KEGG" id="scac:106085185"/>
<protein>
    <submittedName>
        <fullName evidence="2">Uncharacterized protein</fullName>
    </submittedName>
</protein>
<feature type="region of interest" description="Disordered" evidence="1">
    <location>
        <begin position="982"/>
        <end position="1007"/>
    </location>
</feature>
<dbReference type="InterPro" id="IPR002093">
    <property type="entry name" value="BRCA2_repeat"/>
</dbReference>
<dbReference type="VEuPathDB" id="VectorBase:SCAU011462"/>
<dbReference type="PROSITE" id="PS50138">
    <property type="entry name" value="BRCA2_REPEAT"/>
    <property type="match status" value="1"/>
</dbReference>
<feature type="compositionally biased region" description="Low complexity" evidence="1">
    <location>
        <begin position="7"/>
        <end position="19"/>
    </location>
</feature>
<dbReference type="OrthoDB" id="21095at2759"/>
<feature type="compositionally biased region" description="Basic residues" evidence="1">
    <location>
        <begin position="21"/>
        <end position="41"/>
    </location>
</feature>
<reference evidence="2" key="1">
    <citation type="submission" date="2020-05" db="UniProtKB">
        <authorList>
            <consortium name="EnsemblMetazoa"/>
        </authorList>
    </citation>
    <scope>IDENTIFICATION</scope>
    <source>
        <strain evidence="2">USDA</strain>
    </source>
</reference>
<dbReference type="STRING" id="35570.A0A1I8PVC9"/>
<accession>A0A1I8PVC9</accession>
<evidence type="ECO:0000256" key="1">
    <source>
        <dbReference type="SAM" id="MobiDB-lite"/>
    </source>
</evidence>
<feature type="region of interest" description="Disordered" evidence="1">
    <location>
        <begin position="1"/>
        <end position="45"/>
    </location>
</feature>